<accession>A0A9D1EQJ7</accession>
<gene>
    <name evidence="1" type="ORF">IAB44_00455</name>
</gene>
<evidence type="ECO:0000313" key="2">
    <source>
        <dbReference type="Proteomes" id="UP000823935"/>
    </source>
</evidence>
<reference evidence="1" key="2">
    <citation type="journal article" date="2021" name="PeerJ">
        <title>Extensive microbial diversity within the chicken gut microbiome revealed by metagenomics and culture.</title>
        <authorList>
            <person name="Gilroy R."/>
            <person name="Ravi A."/>
            <person name="Getino M."/>
            <person name="Pursley I."/>
            <person name="Horton D.L."/>
            <person name="Alikhan N.F."/>
            <person name="Baker D."/>
            <person name="Gharbi K."/>
            <person name="Hall N."/>
            <person name="Watson M."/>
            <person name="Adriaenssens E.M."/>
            <person name="Foster-Nyarko E."/>
            <person name="Jarju S."/>
            <person name="Secka A."/>
            <person name="Antonio M."/>
            <person name="Oren A."/>
            <person name="Chaudhuri R.R."/>
            <person name="La Ragione R."/>
            <person name="Hildebrand F."/>
            <person name="Pallen M.J."/>
        </authorList>
    </citation>
    <scope>NUCLEOTIDE SEQUENCE</scope>
    <source>
        <strain evidence="1">CHK190-19873</strain>
    </source>
</reference>
<dbReference type="Proteomes" id="UP000823935">
    <property type="component" value="Unassembled WGS sequence"/>
</dbReference>
<proteinExistence type="predicted"/>
<name>A0A9D1EQJ7_9FIRM</name>
<dbReference type="EMBL" id="DVIQ01000003">
    <property type="protein sequence ID" value="HIS30014.1"/>
    <property type="molecule type" value="Genomic_DNA"/>
</dbReference>
<sequence>MKTEAFFNFMYYHRAQGLAHTAKITGDNEENGFFLVYLCDWTGSGPKDEGPDACGTGCTKEEPLINSALEFQLWDEEIDLLVLDGIRPESMDEIRRLTGKNHVKELVMPKGDLLEEWGRNDPADKVTILEEGQTFSVERGKWMVHIICCRNDEGNSLAVYHGPKDADPAKDDCLMTVRPFSNKVPCGKCRNDVNHVCAMRCSLYHDFDVCKKHNDRNCERYTVGTLLLGNVNLKEHGKLGRKIPEFQDIAEKTRFLVLPDGGGCGAWFPGLLKELDPCREQLNRYFIVTGNKKDNAETVKEIACSGMYYKPEFLTDEYGVCATGFFTEKA</sequence>
<protein>
    <submittedName>
        <fullName evidence="1">Uncharacterized protein</fullName>
    </submittedName>
</protein>
<comment type="caution">
    <text evidence="1">The sequence shown here is derived from an EMBL/GenBank/DDBJ whole genome shotgun (WGS) entry which is preliminary data.</text>
</comment>
<organism evidence="1 2">
    <name type="scientific">Candidatus Limivivens intestinipullorum</name>
    <dbReference type="NCBI Taxonomy" id="2840858"/>
    <lineage>
        <taxon>Bacteria</taxon>
        <taxon>Bacillati</taxon>
        <taxon>Bacillota</taxon>
        <taxon>Clostridia</taxon>
        <taxon>Lachnospirales</taxon>
        <taxon>Lachnospiraceae</taxon>
        <taxon>Lachnospiraceae incertae sedis</taxon>
        <taxon>Candidatus Limivivens</taxon>
    </lineage>
</organism>
<reference evidence="1" key="1">
    <citation type="submission" date="2020-10" db="EMBL/GenBank/DDBJ databases">
        <authorList>
            <person name="Gilroy R."/>
        </authorList>
    </citation>
    <scope>NUCLEOTIDE SEQUENCE</scope>
    <source>
        <strain evidence="1">CHK190-19873</strain>
    </source>
</reference>
<dbReference type="AlphaFoldDB" id="A0A9D1EQJ7"/>
<evidence type="ECO:0000313" key="1">
    <source>
        <dbReference type="EMBL" id="HIS30014.1"/>
    </source>
</evidence>